<keyword evidence="5" id="KW-0521">NADP</keyword>
<dbReference type="SUPFAM" id="SSF55424">
    <property type="entry name" value="FAD/NAD-linked reductases, dimerisation (C-terminal) domain"/>
    <property type="match status" value="1"/>
</dbReference>
<evidence type="ECO:0000313" key="14">
    <source>
        <dbReference type="EMBL" id="RBO86138.1"/>
    </source>
</evidence>
<dbReference type="PANTHER" id="PTHR43014:SF2">
    <property type="entry name" value="MERCURIC REDUCTASE"/>
    <property type="match status" value="1"/>
</dbReference>
<dbReference type="InterPro" id="IPR032816">
    <property type="entry name" value="VTT_dom"/>
</dbReference>
<keyword evidence="6 9" id="KW-0560">Oxidoreductase</keyword>
<dbReference type="AlphaFoldDB" id="A0A366DA51"/>
<dbReference type="Pfam" id="PF09335">
    <property type="entry name" value="VTT_dom"/>
    <property type="match status" value="1"/>
</dbReference>
<reference evidence="14 15" key="1">
    <citation type="submission" date="2018-06" db="EMBL/GenBank/DDBJ databases">
        <title>Genomic Encyclopedia of Type Strains, Phase III (KMG-III): the genomes of soil and plant-associated and newly described type strains.</title>
        <authorList>
            <person name="Whitman W."/>
        </authorList>
    </citation>
    <scope>NUCLEOTIDE SEQUENCE [LARGE SCALE GENOMIC DNA]</scope>
    <source>
        <strain evidence="14 15">CECT 7732</strain>
    </source>
</reference>
<dbReference type="Gene3D" id="3.50.50.60">
    <property type="entry name" value="FAD/NAD(P)-binding domain"/>
    <property type="match status" value="2"/>
</dbReference>
<dbReference type="InterPro" id="IPR023753">
    <property type="entry name" value="FAD/NAD-binding_dom"/>
</dbReference>
<dbReference type="InterPro" id="IPR004099">
    <property type="entry name" value="Pyr_nucl-diS_OxRdtase_dimer"/>
</dbReference>
<evidence type="ECO:0000256" key="7">
    <source>
        <dbReference type="ARBA" id="ARBA00023157"/>
    </source>
</evidence>
<protein>
    <submittedName>
        <fullName evidence="14">Pyruvate/2-oxoglutarate dehydrogenase complex dihydrolipoamide dehydrogenase (E3) component</fullName>
    </submittedName>
</protein>
<evidence type="ECO:0000313" key="15">
    <source>
        <dbReference type="Proteomes" id="UP000252086"/>
    </source>
</evidence>
<evidence type="ECO:0000256" key="4">
    <source>
        <dbReference type="ARBA" id="ARBA00022827"/>
    </source>
</evidence>
<dbReference type="SUPFAM" id="SSF51905">
    <property type="entry name" value="FAD/NAD(P)-binding domain"/>
    <property type="match status" value="1"/>
</dbReference>
<dbReference type="InterPro" id="IPR012999">
    <property type="entry name" value="Pyr_OxRdtase_I_AS"/>
</dbReference>
<feature type="domain" description="FAD/NAD(P)-binding" evidence="12">
    <location>
        <begin position="237"/>
        <end position="560"/>
    </location>
</feature>
<evidence type="ECO:0000256" key="1">
    <source>
        <dbReference type="ARBA" id="ARBA00001974"/>
    </source>
</evidence>
<keyword evidence="7" id="KW-1015">Disulfide bond</keyword>
<dbReference type="OrthoDB" id="9800167at2"/>
<dbReference type="GO" id="GO:0016668">
    <property type="term" value="F:oxidoreductase activity, acting on a sulfur group of donors, NAD(P) as acceptor"/>
    <property type="evidence" value="ECO:0007669"/>
    <property type="project" value="InterPro"/>
</dbReference>
<dbReference type="EMBL" id="QNRF01000001">
    <property type="protein sequence ID" value="RBO86138.1"/>
    <property type="molecule type" value="Genomic_DNA"/>
</dbReference>
<dbReference type="PRINTS" id="PR00368">
    <property type="entry name" value="FADPNR"/>
</dbReference>
<comment type="cofactor">
    <cofactor evidence="1">
        <name>FAD</name>
        <dbReference type="ChEBI" id="CHEBI:57692"/>
    </cofactor>
</comment>
<comment type="similarity">
    <text evidence="2 9">Belongs to the class-I pyridine nucleotide-disulfide oxidoreductase family.</text>
</comment>
<comment type="caution">
    <text evidence="14">The sequence shown here is derived from an EMBL/GenBank/DDBJ whole genome shotgun (WGS) entry which is preliminary data.</text>
</comment>
<keyword evidence="10" id="KW-1133">Transmembrane helix</keyword>
<evidence type="ECO:0000256" key="6">
    <source>
        <dbReference type="ARBA" id="ARBA00023002"/>
    </source>
</evidence>
<keyword evidence="10" id="KW-0812">Transmembrane</keyword>
<dbReference type="InterPro" id="IPR016156">
    <property type="entry name" value="FAD/NAD-linked_Rdtase_dimer_sf"/>
</dbReference>
<keyword evidence="4 9" id="KW-0274">FAD</keyword>
<dbReference type="Pfam" id="PF07992">
    <property type="entry name" value="Pyr_redox_2"/>
    <property type="match status" value="1"/>
</dbReference>
<feature type="transmembrane region" description="Helical" evidence="10">
    <location>
        <begin position="159"/>
        <end position="178"/>
    </location>
</feature>
<keyword evidence="14" id="KW-0670">Pyruvate</keyword>
<keyword evidence="15" id="KW-1185">Reference proteome</keyword>
<evidence type="ECO:0000256" key="5">
    <source>
        <dbReference type="ARBA" id="ARBA00022857"/>
    </source>
</evidence>
<feature type="transmembrane region" description="Helical" evidence="10">
    <location>
        <begin position="131"/>
        <end position="152"/>
    </location>
</feature>
<dbReference type="Gene3D" id="3.30.390.30">
    <property type="match status" value="1"/>
</dbReference>
<dbReference type="Pfam" id="PF02852">
    <property type="entry name" value="Pyr_redox_dim"/>
    <property type="match status" value="1"/>
</dbReference>
<dbReference type="FunFam" id="3.30.390.30:FF:000001">
    <property type="entry name" value="Dihydrolipoyl dehydrogenase"/>
    <property type="match status" value="1"/>
</dbReference>
<evidence type="ECO:0000256" key="9">
    <source>
        <dbReference type="RuleBase" id="RU003691"/>
    </source>
</evidence>
<dbReference type="PANTHER" id="PTHR43014">
    <property type="entry name" value="MERCURIC REDUCTASE"/>
    <property type="match status" value="1"/>
</dbReference>
<evidence type="ECO:0000259" key="13">
    <source>
        <dbReference type="Pfam" id="PF09335"/>
    </source>
</evidence>
<keyword evidence="10" id="KW-0472">Membrane</keyword>
<feature type="domain" description="VTT" evidence="13">
    <location>
        <begin position="69"/>
        <end position="182"/>
    </location>
</feature>
<sequence>MKKIGLLVLIALLAAGFFYFDLHQLLTLSGLKSGLVQFEEWRSASPILVGGVFLLMYVLVTALSLPGAAIMTLAAGALFGLGWGLLIVSFASSIGATLAFLVSRYLLQDMVQSKFGDRLAAINQGIEKEGAFYLFTLRLVPVFPFFLINLLMGLTRIRALTFYWVSQLGMLAGTLVYVNAGTQLGQIDSLSGILSPSLLLSFVLLGVFPLVAKKSLNWLKGRRVYAGYSKPKAFDQNMIVIGAGAGGLVSAYIAAAVKAKVTLIEAHKMGGDCLNYGCIPSKALIKSAKVANQIRHAEHYGLQSSEPSFSFKQVMARVQDVVRQVEPHDSVERYTELGVNVVQGYAKLIDPWTVEIQLNEGGTQRMTARSIVLATGARPFVPKLEGLEDVGYLTSDTLWEAFAKRDTPPKRLVILGGGPIGCELAQSFARLGSEVIQVERSQRLMAREDEDVSELAETSLRQDGVSVLTSHTALRCERDGDVKRIVVEHEGEERVIGFDELICAVGREARLEGYGLENLGIETKGTIVTNDYLETLYPNIYAAGDVAGPYQFTHVAAHQAWYAAVNALFGSLKRFRVDYRVIPWTTFIDPEVARVGLSEQDAKVKGVAYEVVRYGLDDLDRAIADGARTGFVKVLTVPGKDKILGVTIVGEHAGDLLAEFVLAMKHGLGLNKILGTIHTYPTWAEANKYAAGEWKRAHAPAKILSWLEKYHSWRRG</sequence>
<evidence type="ECO:0000259" key="12">
    <source>
        <dbReference type="Pfam" id="PF07992"/>
    </source>
</evidence>
<organism evidence="14 15">
    <name type="scientific">Marinomonas aquiplantarum</name>
    <dbReference type="NCBI Taxonomy" id="491951"/>
    <lineage>
        <taxon>Bacteria</taxon>
        <taxon>Pseudomonadati</taxon>
        <taxon>Pseudomonadota</taxon>
        <taxon>Gammaproteobacteria</taxon>
        <taxon>Oceanospirillales</taxon>
        <taxon>Oceanospirillaceae</taxon>
        <taxon>Marinomonas</taxon>
    </lineage>
</organism>
<evidence type="ECO:0000256" key="8">
    <source>
        <dbReference type="ARBA" id="ARBA00023284"/>
    </source>
</evidence>
<evidence type="ECO:0000256" key="10">
    <source>
        <dbReference type="SAM" id="Phobius"/>
    </source>
</evidence>
<dbReference type="InterPro" id="IPR036188">
    <property type="entry name" value="FAD/NAD-bd_sf"/>
</dbReference>
<dbReference type="GO" id="GO:0003955">
    <property type="term" value="F:NAD(P)H dehydrogenase (quinone) activity"/>
    <property type="evidence" value="ECO:0007669"/>
    <property type="project" value="TreeGrafter"/>
</dbReference>
<evidence type="ECO:0000256" key="3">
    <source>
        <dbReference type="ARBA" id="ARBA00022630"/>
    </source>
</evidence>
<feature type="transmembrane region" description="Helical" evidence="10">
    <location>
        <begin position="44"/>
        <end position="65"/>
    </location>
</feature>
<feature type="domain" description="Pyridine nucleotide-disulphide oxidoreductase dimerisation" evidence="11">
    <location>
        <begin position="582"/>
        <end position="690"/>
    </location>
</feature>
<evidence type="ECO:0000256" key="2">
    <source>
        <dbReference type="ARBA" id="ARBA00007532"/>
    </source>
</evidence>
<feature type="transmembrane region" description="Helical" evidence="10">
    <location>
        <begin position="233"/>
        <end position="255"/>
    </location>
</feature>
<dbReference type="RefSeq" id="WP_113873016.1">
    <property type="nucleotide sequence ID" value="NZ_QNRF01000001.1"/>
</dbReference>
<keyword evidence="8 9" id="KW-0676">Redox-active center</keyword>
<dbReference type="PROSITE" id="PS00076">
    <property type="entry name" value="PYRIDINE_REDOX_1"/>
    <property type="match status" value="1"/>
</dbReference>
<accession>A0A366DA51</accession>
<gene>
    <name evidence="14" type="ORF">DFP76_101414</name>
</gene>
<dbReference type="PRINTS" id="PR00411">
    <property type="entry name" value="PNDRDTASEI"/>
</dbReference>
<feature type="transmembrane region" description="Helical" evidence="10">
    <location>
        <begin position="77"/>
        <end position="102"/>
    </location>
</feature>
<dbReference type="GO" id="GO:0005886">
    <property type="term" value="C:plasma membrane"/>
    <property type="evidence" value="ECO:0007669"/>
    <property type="project" value="UniProtKB-ARBA"/>
</dbReference>
<keyword evidence="3 9" id="KW-0285">Flavoprotein</keyword>
<evidence type="ECO:0000259" key="11">
    <source>
        <dbReference type="Pfam" id="PF02852"/>
    </source>
</evidence>
<dbReference type="Proteomes" id="UP000252086">
    <property type="component" value="Unassembled WGS sequence"/>
</dbReference>
<dbReference type="GO" id="GO:0050660">
    <property type="term" value="F:flavin adenine dinucleotide binding"/>
    <property type="evidence" value="ECO:0007669"/>
    <property type="project" value="TreeGrafter"/>
</dbReference>
<proteinExistence type="inferred from homology"/>
<feature type="transmembrane region" description="Helical" evidence="10">
    <location>
        <begin position="190"/>
        <end position="212"/>
    </location>
</feature>
<name>A0A366DA51_9GAMM</name>